<dbReference type="Proteomes" id="UP000234323">
    <property type="component" value="Unassembled WGS sequence"/>
</dbReference>
<keyword evidence="3" id="KW-1185">Reference proteome</keyword>
<organism evidence="2 3">
    <name type="scientific">Rhizophagus irregularis</name>
    <dbReference type="NCBI Taxonomy" id="588596"/>
    <lineage>
        <taxon>Eukaryota</taxon>
        <taxon>Fungi</taxon>
        <taxon>Fungi incertae sedis</taxon>
        <taxon>Mucoromycota</taxon>
        <taxon>Glomeromycotina</taxon>
        <taxon>Glomeromycetes</taxon>
        <taxon>Glomerales</taxon>
        <taxon>Glomeraceae</taxon>
        <taxon>Rhizophagus</taxon>
    </lineage>
</organism>
<dbReference type="VEuPathDB" id="FungiDB:RhiirA1_449322"/>
<protein>
    <submittedName>
        <fullName evidence="2">Uncharacterized protein</fullName>
    </submittedName>
</protein>
<accession>A0A2I1HBT5</accession>
<name>A0A2I1HBT5_9GLOM</name>
<keyword evidence="1" id="KW-0472">Membrane</keyword>
<gene>
    <name evidence="2" type="ORF">RhiirA4_549166</name>
</gene>
<feature type="transmembrane region" description="Helical" evidence="1">
    <location>
        <begin position="20"/>
        <end position="39"/>
    </location>
</feature>
<dbReference type="VEuPathDB" id="FungiDB:FUN_009236"/>
<keyword evidence="1" id="KW-0812">Transmembrane</keyword>
<proteinExistence type="predicted"/>
<evidence type="ECO:0000256" key="1">
    <source>
        <dbReference type="SAM" id="Phobius"/>
    </source>
</evidence>
<keyword evidence="1" id="KW-1133">Transmembrane helix</keyword>
<reference evidence="2 3" key="1">
    <citation type="submission" date="2015-10" db="EMBL/GenBank/DDBJ databases">
        <title>Genome analyses suggest a sexual origin of heterokaryosis in a supposedly ancient asexual fungus.</title>
        <authorList>
            <person name="Ropars J."/>
            <person name="Sedzielewska K."/>
            <person name="Noel J."/>
            <person name="Charron P."/>
            <person name="Farinelli L."/>
            <person name="Marton T."/>
            <person name="Kruger M."/>
            <person name="Pelin A."/>
            <person name="Brachmann A."/>
            <person name="Corradi N."/>
        </authorList>
    </citation>
    <scope>NUCLEOTIDE SEQUENCE [LARGE SCALE GENOMIC DNA]</scope>
    <source>
        <strain evidence="2 3">A4</strain>
    </source>
</reference>
<dbReference type="VEuPathDB" id="FungiDB:RhiirFUN_008045"/>
<dbReference type="OrthoDB" id="432528at2759"/>
<evidence type="ECO:0000313" key="2">
    <source>
        <dbReference type="EMBL" id="PKY56290.1"/>
    </source>
</evidence>
<evidence type="ECO:0000313" key="3">
    <source>
        <dbReference type="Proteomes" id="UP000234323"/>
    </source>
</evidence>
<dbReference type="AlphaFoldDB" id="A0A2I1HBT5"/>
<comment type="caution">
    <text evidence="2">The sequence shown here is derived from an EMBL/GenBank/DDBJ whole genome shotgun (WGS) entry which is preliminary data.</text>
</comment>
<sequence length="401" mass="47637">MFLFESCCLFRKTEPKFFSILRLLIALFFSCALGYYIWFSFYEFVSEIKTEDSITFTYPNFSICQRTLSDYDNNSILRISLYKLYKLNKTHKYIPENYSFYDEDNENKTMTKFYPYMSNYLYNNNSIPKSSEFFVNDDLDNRCMKFTPNDEYYGTINYFNGKRQLKIFNTLLFIITVDNSSIYDYFEINFQSFKKNETEMKLNPNLYFITPGKYNIYNIYYKNTNRYSSQLSGFLGFDADKNFMNIVNSHGVLAQIPNTFNTVLEISFDYTLIIKEDINSSKNNVKKLIENFGGFYGAISGIFVFLFGASKLSPWGICQIYLLRCWPCRQRFKERLANRYVSRVGIPLVEDPCNLPENGRIEDRVAILEILLKEYYIDDYYLDELRKTREKYLKISGDEIA</sequence>
<dbReference type="EMBL" id="LLXI01002130">
    <property type="protein sequence ID" value="PKY56290.1"/>
    <property type="molecule type" value="Genomic_DNA"/>
</dbReference>